<feature type="region of interest" description="Disordered" evidence="2">
    <location>
        <begin position="497"/>
        <end position="517"/>
    </location>
</feature>
<dbReference type="SMART" id="SM00470">
    <property type="entry name" value="ParB"/>
    <property type="match status" value="1"/>
</dbReference>
<dbReference type="Gene3D" id="3.90.1530.10">
    <property type="entry name" value="Conserved hypothetical protein from pyrococcus furiosus pfu- 392566-001, ParB domain"/>
    <property type="match status" value="1"/>
</dbReference>
<dbReference type="SUPFAM" id="SSF110849">
    <property type="entry name" value="ParB/Sulfiredoxin"/>
    <property type="match status" value="1"/>
</dbReference>
<evidence type="ECO:0000313" key="5">
    <source>
        <dbReference type="Proteomes" id="UP000217276"/>
    </source>
</evidence>
<dbReference type="InterPro" id="IPR013610">
    <property type="entry name" value="ArdC_N"/>
</dbReference>
<evidence type="ECO:0000256" key="2">
    <source>
        <dbReference type="SAM" id="MobiDB-lite"/>
    </source>
</evidence>
<keyword evidence="5" id="KW-1185">Reference proteome</keyword>
<dbReference type="Pfam" id="PF08401">
    <property type="entry name" value="ArdcN"/>
    <property type="match status" value="1"/>
</dbReference>
<dbReference type="InterPro" id="IPR027417">
    <property type="entry name" value="P-loop_NTPase"/>
</dbReference>
<dbReference type="SUPFAM" id="SSF52540">
    <property type="entry name" value="P-loop containing nucleoside triphosphate hydrolases"/>
    <property type="match status" value="1"/>
</dbReference>
<dbReference type="KEGG" id="clk:CGC53_01385"/>
<dbReference type="InterPro" id="IPR036086">
    <property type="entry name" value="ParB/Sulfiredoxin_sf"/>
</dbReference>
<dbReference type="Gene3D" id="3.40.50.300">
    <property type="entry name" value="P-loop containing nucleotide triphosphate hydrolases"/>
    <property type="match status" value="1"/>
</dbReference>
<name>A0A250F7L5_9FLAO</name>
<dbReference type="InterPro" id="IPR041459">
    <property type="entry name" value="MPTase-PolyVal"/>
</dbReference>
<accession>A0A250F7L5</accession>
<feature type="coiled-coil region" evidence="1">
    <location>
        <begin position="1172"/>
        <end position="1240"/>
    </location>
</feature>
<sequence>MPKMSLISQHFWLSRTLRTLRLPIIRPHPSKRKNLPQMEEFINLHNRTVSRSEVERVISIAKEQNNTEVIYRLSRILNAYPTEQRFVINIKDYPTPPTALAGAHHTGDYREALDENGRLRKGYKFVKGKIIPPQPSHPSENDELTFLAAAGIDYFEEAPDDEAQGLGKPIPAADIYQMITDKVISMFKNAKASDYHRAWKDDAFFIPLNFDSKKPYRGVNRLLLQERIGFAGAFRNPYFLTFNQIKKHGGKLKKGTRGYEVVYYSIRYIVPADKNTGRKAYSSTNAHKVIDFIDKHKLSEDIVTRIPMIRYYNVYNGASIEGIDFQLDKLQIGRAVPDTASENQAAALIVENYPNPPAIKHEGNQAYYSPSGDYVKMPKKEQFDSINDYYRTLFHELTHSTGHEKRLDRGINLMLEKEDYAKEELVAEFGAVFLSAWAGIMWYNNKNHAAYLKGWNSAIKEAENDNKFLMKAASLAQAATDYILNLNAAGQPTFLSKYEKPNKAEKPKKKAENPKPESSLYEAFSELLSQIKSTNADIPSNELEDFLYNFGSQHYIEKEKIYTFFYDKVTKPIGSLSAYKKHPLFTKVKNPQPHHAGYTTTKRGTEVLNIFIKDFEALKQQYDYNHYSFTKFWNIATEKPKKKAEKTKPEAKKATEKADNTDKKYKFIAFYNSYGRINGIYSYQNLTINEFYLKNTFDDGIKVYAPLRSLEKIEEAKRIIEEQYIEEKDFICLKFESKKREEYYSLLIHSNEKPSAKITITLKFSDVEANRQMIEGYRNSSTGKINLLKTDMIGTQFHLSMFEKYMAIDDIAALYGKGRKEEAQKDYAFVKERIESAFNHHLRAAKEYNTIEQCTERFIELLPDLLAKGGQWLEAKARNKNAATAKGKFTKAYKQIFDEIASIAVEAKGNSSSKENTPKKATRAAQYTGVKTIPLSDLYTDEKRFQNRKKLNEEIVENIVKNFKPTDLDPLVVWYDKKQGKTFVLAGHHRFEALKRLKHKNVPVKFANDDYPTEADAIRYAKEISNANRTLEEPYERAAIYRKYREEGYSEKEINDKAALEGKNRSYILNLSCLNPKGATMSTLVQFSQTQSKADKNESERVADWIGQARRNAPELTDAHEKEMFDFLMNKEASKRTTTKVKFLEYVRACWNPFEPTAPLNLARMKYQSEGEKQYDEEVERYKTLISDLQNNIGNLKDRFINPANKDFVNPEAPDYMAVKKIADNKIAEYNTQIQYYQKELLKLYSNKQSYLKPTGQIALFGSLPIFKTLKEAKKYFKAWAYTHLRGKKVFHKELDKYVVFSSKGIDHVLSSKISLKKMYLIQQAEEMLKNSHLIAFVEDYKKRDNIKGAYRMRTTATFEGEEVKVILTLREGENGVVYYDHKIEEIEESTTPPRKSHANPFCGDSAPTNIPAKTVPNTLANRQIDKLAVPTVYVEHLPEETNQQTSTSANTLDAKMAALQTRNWETFVIANPQLQRFLGDVERKTSESTVITIAGGAGSGKTRFAFQFINALAQNYTVGHASLEEHPDSKLYYDKVQQYIDETALPNIDVPEIKDLDQLEALIQRNEVIVIDSFAKLQELNPRFLLDRDLRKKYDGKLFLLIYQLTGEGKMRGGSKSEYDGDIILLTHVAPDYRENYIYPSKNRYNALPATQLRYSTYFQQMLDIPKELGTGSQPTEAISLPPAPQTNVYEVIY</sequence>
<protein>
    <recommendedName>
        <fullName evidence="3">ParB-like N-terminal domain-containing protein</fullName>
    </recommendedName>
</protein>
<proteinExistence type="predicted"/>
<dbReference type="Pfam" id="PF18798">
    <property type="entry name" value="LPD3"/>
    <property type="match status" value="1"/>
</dbReference>
<dbReference type="Proteomes" id="UP000217276">
    <property type="component" value="Chromosome"/>
</dbReference>
<feature type="compositionally biased region" description="Basic and acidic residues" evidence="2">
    <location>
        <begin position="497"/>
        <end position="515"/>
    </location>
</feature>
<dbReference type="InterPro" id="IPR040824">
    <property type="entry name" value="LPD3"/>
</dbReference>
<evidence type="ECO:0000313" key="4">
    <source>
        <dbReference type="EMBL" id="ATA81101.1"/>
    </source>
</evidence>
<evidence type="ECO:0000256" key="1">
    <source>
        <dbReference type="SAM" id="Coils"/>
    </source>
</evidence>
<dbReference type="Pfam" id="PF02195">
    <property type="entry name" value="ParB_N"/>
    <property type="match status" value="1"/>
</dbReference>
<gene>
    <name evidence="4" type="ORF">CGC53_01385</name>
</gene>
<evidence type="ECO:0000259" key="3">
    <source>
        <dbReference type="SMART" id="SM00470"/>
    </source>
</evidence>
<feature type="domain" description="ParB-like N-terminal" evidence="3">
    <location>
        <begin position="931"/>
        <end position="1024"/>
    </location>
</feature>
<dbReference type="InterPro" id="IPR003115">
    <property type="entry name" value="ParB_N"/>
</dbReference>
<reference evidence="5" key="1">
    <citation type="submission" date="2017-06" db="EMBL/GenBank/DDBJ databases">
        <title>Capnocytophaga spp. assemblies.</title>
        <authorList>
            <person name="Gulvik C.A."/>
        </authorList>
    </citation>
    <scope>NUCLEOTIDE SEQUENCE [LARGE SCALE GENOMIC DNA]</scope>
    <source>
        <strain evidence="5">H6253</strain>
    </source>
</reference>
<organism evidence="4 5">
    <name type="scientific">Capnocytophaga leadbetteri</name>
    <dbReference type="NCBI Taxonomy" id="327575"/>
    <lineage>
        <taxon>Bacteria</taxon>
        <taxon>Pseudomonadati</taxon>
        <taxon>Bacteroidota</taxon>
        <taxon>Flavobacteriia</taxon>
        <taxon>Flavobacteriales</taxon>
        <taxon>Flavobacteriaceae</taxon>
        <taxon>Capnocytophaga</taxon>
    </lineage>
</organism>
<feature type="coiled-coil region" evidence="1">
    <location>
        <begin position="452"/>
        <end position="479"/>
    </location>
</feature>
<dbReference type="GO" id="GO:0003697">
    <property type="term" value="F:single-stranded DNA binding"/>
    <property type="evidence" value="ECO:0007669"/>
    <property type="project" value="InterPro"/>
</dbReference>
<keyword evidence="1" id="KW-0175">Coiled coil</keyword>
<feature type="region of interest" description="Disordered" evidence="2">
    <location>
        <begin position="1390"/>
        <end position="1411"/>
    </location>
</feature>
<dbReference type="EMBL" id="CP022384">
    <property type="protein sequence ID" value="ATA81101.1"/>
    <property type="molecule type" value="Genomic_DNA"/>
</dbReference>
<dbReference type="Pfam" id="PF18818">
    <property type="entry name" value="MPTase-PolyVal"/>
    <property type="match status" value="1"/>
</dbReference>